<keyword evidence="3" id="KW-1185">Reference proteome</keyword>
<gene>
    <name evidence="2" type="ORF">CSUI_007888</name>
</gene>
<name>A0A2C6KP44_9APIC</name>
<dbReference type="VEuPathDB" id="ToxoDB:CSUI_007888"/>
<dbReference type="GeneID" id="94431242"/>
<keyword evidence="1" id="KW-0812">Transmembrane</keyword>
<comment type="caution">
    <text evidence="2">The sequence shown here is derived from an EMBL/GenBank/DDBJ whole genome shotgun (WGS) entry which is preliminary data.</text>
</comment>
<dbReference type="RefSeq" id="XP_067919993.1">
    <property type="nucleotide sequence ID" value="XM_068068031.1"/>
</dbReference>
<sequence length="226" mass="26098">GFRCNFICVLIYIDLLLSLDVSISPHLCLSIYIFLVSAVSLSISSLSFFFFFSQGLRLIRGEFITSLHEEFRCHYLASWILYGCLILLGGVSHVLWRCLKAIYVSNCTTSLCFWRSHLEHRSCLCPLPLQRTPRKKNHTCPRVWREFTERCYLDCVVSNHRQSRDSERRIGDSLLLSHFLHISYHRASYRSPLRSHLQVYGSSYGRESDSRIGAASSLSLDVLPHC</sequence>
<dbReference type="Proteomes" id="UP000221165">
    <property type="component" value="Unassembled WGS sequence"/>
</dbReference>
<evidence type="ECO:0000313" key="3">
    <source>
        <dbReference type="Proteomes" id="UP000221165"/>
    </source>
</evidence>
<evidence type="ECO:0000313" key="2">
    <source>
        <dbReference type="EMBL" id="PHJ18285.1"/>
    </source>
</evidence>
<keyword evidence="1" id="KW-0472">Membrane</keyword>
<feature type="transmembrane region" description="Helical" evidence="1">
    <location>
        <begin position="31"/>
        <end position="52"/>
    </location>
</feature>
<reference evidence="2 3" key="1">
    <citation type="journal article" date="2017" name="Int. J. Parasitol.">
        <title>The genome of the protozoan parasite Cystoisospora suis and a reverse vaccinology approach to identify vaccine candidates.</title>
        <authorList>
            <person name="Palmieri N."/>
            <person name="Shrestha A."/>
            <person name="Ruttkowski B."/>
            <person name="Beck T."/>
            <person name="Vogl C."/>
            <person name="Tomley F."/>
            <person name="Blake D.P."/>
            <person name="Joachim A."/>
        </authorList>
    </citation>
    <scope>NUCLEOTIDE SEQUENCE [LARGE SCALE GENOMIC DNA]</scope>
    <source>
        <strain evidence="2 3">Wien I</strain>
    </source>
</reference>
<evidence type="ECO:0008006" key="4">
    <source>
        <dbReference type="Google" id="ProtNLM"/>
    </source>
</evidence>
<proteinExistence type="predicted"/>
<feature type="transmembrane region" description="Helical" evidence="1">
    <location>
        <begin position="7"/>
        <end position="25"/>
    </location>
</feature>
<dbReference type="EMBL" id="MIGC01004250">
    <property type="protein sequence ID" value="PHJ18285.1"/>
    <property type="molecule type" value="Genomic_DNA"/>
</dbReference>
<accession>A0A2C6KP44</accession>
<keyword evidence="1" id="KW-1133">Transmembrane helix</keyword>
<protein>
    <recommendedName>
        <fullName evidence="4">Transmembrane protein</fullName>
    </recommendedName>
</protein>
<organism evidence="2 3">
    <name type="scientific">Cystoisospora suis</name>
    <dbReference type="NCBI Taxonomy" id="483139"/>
    <lineage>
        <taxon>Eukaryota</taxon>
        <taxon>Sar</taxon>
        <taxon>Alveolata</taxon>
        <taxon>Apicomplexa</taxon>
        <taxon>Conoidasida</taxon>
        <taxon>Coccidia</taxon>
        <taxon>Eucoccidiorida</taxon>
        <taxon>Eimeriorina</taxon>
        <taxon>Sarcocystidae</taxon>
        <taxon>Cystoisospora</taxon>
    </lineage>
</organism>
<evidence type="ECO:0000256" key="1">
    <source>
        <dbReference type="SAM" id="Phobius"/>
    </source>
</evidence>
<dbReference type="AlphaFoldDB" id="A0A2C6KP44"/>
<feature type="transmembrane region" description="Helical" evidence="1">
    <location>
        <begin position="73"/>
        <end position="96"/>
    </location>
</feature>
<feature type="non-terminal residue" evidence="2">
    <location>
        <position position="1"/>
    </location>
</feature>